<evidence type="ECO:0000256" key="1">
    <source>
        <dbReference type="SAM" id="MobiDB-lite"/>
    </source>
</evidence>
<feature type="compositionally biased region" description="Basic and acidic residues" evidence="1">
    <location>
        <begin position="144"/>
        <end position="156"/>
    </location>
</feature>
<feature type="region of interest" description="Disordered" evidence="1">
    <location>
        <begin position="1"/>
        <end position="20"/>
    </location>
</feature>
<feature type="region of interest" description="Disordered" evidence="1">
    <location>
        <begin position="110"/>
        <end position="156"/>
    </location>
</feature>
<dbReference type="AlphaFoldDB" id="A0A0A8ZH28"/>
<name>A0A0A8ZH28_ARUDO</name>
<accession>A0A0A8ZH28</accession>
<organism evidence="2">
    <name type="scientific">Arundo donax</name>
    <name type="common">Giant reed</name>
    <name type="synonym">Donax arundinaceus</name>
    <dbReference type="NCBI Taxonomy" id="35708"/>
    <lineage>
        <taxon>Eukaryota</taxon>
        <taxon>Viridiplantae</taxon>
        <taxon>Streptophyta</taxon>
        <taxon>Embryophyta</taxon>
        <taxon>Tracheophyta</taxon>
        <taxon>Spermatophyta</taxon>
        <taxon>Magnoliopsida</taxon>
        <taxon>Liliopsida</taxon>
        <taxon>Poales</taxon>
        <taxon>Poaceae</taxon>
        <taxon>PACMAD clade</taxon>
        <taxon>Arundinoideae</taxon>
        <taxon>Arundineae</taxon>
        <taxon>Arundo</taxon>
    </lineage>
</organism>
<reference evidence="2" key="1">
    <citation type="submission" date="2014-09" db="EMBL/GenBank/DDBJ databases">
        <authorList>
            <person name="Magalhaes I.L.F."/>
            <person name="Oliveira U."/>
            <person name="Santos F.R."/>
            <person name="Vidigal T.H.D.A."/>
            <person name="Brescovit A.D."/>
            <person name="Santos A.J."/>
        </authorList>
    </citation>
    <scope>NUCLEOTIDE SEQUENCE</scope>
    <source>
        <tissue evidence="2">Shoot tissue taken approximately 20 cm above the soil surface</tissue>
    </source>
</reference>
<feature type="compositionally biased region" description="Low complexity" evidence="1">
    <location>
        <begin position="125"/>
        <end position="135"/>
    </location>
</feature>
<evidence type="ECO:0000313" key="2">
    <source>
        <dbReference type="EMBL" id="JAD38699.1"/>
    </source>
</evidence>
<dbReference type="EMBL" id="GBRH01259196">
    <property type="protein sequence ID" value="JAD38699.1"/>
    <property type="molecule type" value="Transcribed_RNA"/>
</dbReference>
<protein>
    <submittedName>
        <fullName evidence="2">Uncharacterized protein</fullName>
    </submittedName>
</protein>
<proteinExistence type="predicted"/>
<reference evidence="2" key="2">
    <citation type="journal article" date="2015" name="Data Brief">
        <title>Shoot transcriptome of the giant reed, Arundo donax.</title>
        <authorList>
            <person name="Barrero R.A."/>
            <person name="Guerrero F.D."/>
            <person name="Moolhuijzen P."/>
            <person name="Goolsby J.A."/>
            <person name="Tidwell J."/>
            <person name="Bellgard S.E."/>
            <person name="Bellgard M.I."/>
        </authorList>
    </citation>
    <scope>NUCLEOTIDE SEQUENCE</scope>
    <source>
        <tissue evidence="2">Shoot tissue taken approximately 20 cm above the soil surface</tissue>
    </source>
</reference>
<sequence>MTTNVVWSGSNPASTISANSPAHRSWRSLSAQAVSAVFHDTTVRRSISSNTCMARARWPQAEYDAMRAFGTYTTAEARPLLTASAWVEATRGSEPGARRARALRTCGSVWASGRRPPQRRRTKRAAAAAGSVEEASGGRRRLKRSSDGEGRERRRR</sequence>